<protein>
    <submittedName>
        <fullName evidence="5">AraC-type DNA-binding protein</fullName>
    </submittedName>
</protein>
<proteinExistence type="predicted"/>
<dbReference type="GO" id="GO:0043565">
    <property type="term" value="F:sequence-specific DNA binding"/>
    <property type="evidence" value="ECO:0007669"/>
    <property type="project" value="InterPro"/>
</dbReference>
<dbReference type="Pfam" id="PF12833">
    <property type="entry name" value="HTH_18"/>
    <property type="match status" value="1"/>
</dbReference>
<dbReference type="SMART" id="SM00342">
    <property type="entry name" value="HTH_ARAC"/>
    <property type="match status" value="1"/>
</dbReference>
<dbReference type="EMBL" id="FQXE01000018">
    <property type="protein sequence ID" value="SHI27453.1"/>
    <property type="molecule type" value="Genomic_DNA"/>
</dbReference>
<accession>A0A1M5ZU25</accession>
<dbReference type="AlphaFoldDB" id="A0A1M5ZU25"/>
<gene>
    <name evidence="5" type="ORF">SAMN04488135_11864</name>
</gene>
<dbReference type="SUPFAM" id="SSF46689">
    <property type="entry name" value="Homeodomain-like"/>
    <property type="match status" value="2"/>
</dbReference>
<evidence type="ECO:0000313" key="6">
    <source>
        <dbReference type="Proteomes" id="UP000184226"/>
    </source>
</evidence>
<feature type="domain" description="HTH araC/xylS-type" evidence="4">
    <location>
        <begin position="201"/>
        <end position="301"/>
    </location>
</feature>
<dbReference type="InterPro" id="IPR018060">
    <property type="entry name" value="HTH_AraC"/>
</dbReference>
<evidence type="ECO:0000259" key="4">
    <source>
        <dbReference type="PROSITE" id="PS01124"/>
    </source>
</evidence>
<evidence type="ECO:0000256" key="3">
    <source>
        <dbReference type="ARBA" id="ARBA00023163"/>
    </source>
</evidence>
<dbReference type="Pfam" id="PF12852">
    <property type="entry name" value="Cupin_6"/>
    <property type="match status" value="1"/>
</dbReference>
<dbReference type="STRING" id="658167.SAMN04488135_11864"/>
<dbReference type="InterPro" id="IPR009057">
    <property type="entry name" value="Homeodomain-like_sf"/>
</dbReference>
<organism evidence="5 6">
    <name type="scientific">Pollutimonas bauzanensis</name>
    <dbReference type="NCBI Taxonomy" id="658167"/>
    <lineage>
        <taxon>Bacteria</taxon>
        <taxon>Pseudomonadati</taxon>
        <taxon>Pseudomonadota</taxon>
        <taxon>Betaproteobacteria</taxon>
        <taxon>Burkholderiales</taxon>
        <taxon>Alcaligenaceae</taxon>
        <taxon>Pollutimonas</taxon>
    </lineage>
</organism>
<dbReference type="PANTHER" id="PTHR11019">
    <property type="entry name" value="HTH-TYPE TRANSCRIPTIONAL REGULATOR NIMR"/>
    <property type="match status" value="1"/>
</dbReference>
<dbReference type="Proteomes" id="UP000184226">
    <property type="component" value="Unassembled WGS sequence"/>
</dbReference>
<sequence length="312" mass="34100">METTFSCDQLVNWLLGSLRLETTVFHAGRYCGAWQASTAGRLLGSFHLVLDGQCWLHRPGHASIPLMPRDSVLFLRDVPHRLNAEPGSRIHHAPAAMLPLEARVPGGGTGLACGFFEFRGAMSHLLIDSLPEAILVRADDTDSGHLATVFELIRAEAGGDPEQPSPLLARLVEVLLFYAIRRAVSRDMRSLAGIWSLTRTTKMAGLLADVLSAPGRDWTVEQMATRVHMSRSNFCRHFGDLTGQSPAAFLATLRMRIAAQRLESGDSIERAADYVGYRSSAAFSRAFKKITGEQPGAWRRGNRPGGLGTVLQ</sequence>
<keyword evidence="3" id="KW-0804">Transcription</keyword>
<dbReference type="OrthoDB" id="9789899at2"/>
<name>A0A1M5ZU25_9BURK</name>
<dbReference type="GO" id="GO:0003700">
    <property type="term" value="F:DNA-binding transcription factor activity"/>
    <property type="evidence" value="ECO:0007669"/>
    <property type="project" value="InterPro"/>
</dbReference>
<dbReference type="PANTHER" id="PTHR11019:SF159">
    <property type="entry name" value="TRANSCRIPTIONAL REGULATOR-RELATED"/>
    <property type="match status" value="1"/>
</dbReference>
<keyword evidence="6" id="KW-1185">Reference proteome</keyword>
<keyword evidence="1" id="KW-0805">Transcription regulation</keyword>
<dbReference type="RefSeq" id="WP_073108705.1">
    <property type="nucleotide sequence ID" value="NZ_FQXE01000018.1"/>
</dbReference>
<dbReference type="PROSITE" id="PS01124">
    <property type="entry name" value="HTH_ARAC_FAMILY_2"/>
    <property type="match status" value="1"/>
</dbReference>
<keyword evidence="2 5" id="KW-0238">DNA-binding</keyword>
<dbReference type="Gene3D" id="1.10.10.60">
    <property type="entry name" value="Homeodomain-like"/>
    <property type="match status" value="2"/>
</dbReference>
<evidence type="ECO:0000256" key="1">
    <source>
        <dbReference type="ARBA" id="ARBA00023015"/>
    </source>
</evidence>
<evidence type="ECO:0000256" key="2">
    <source>
        <dbReference type="ARBA" id="ARBA00023125"/>
    </source>
</evidence>
<reference evidence="5 6" key="1">
    <citation type="submission" date="2016-11" db="EMBL/GenBank/DDBJ databases">
        <authorList>
            <person name="Jaros S."/>
            <person name="Januszkiewicz K."/>
            <person name="Wedrychowicz H."/>
        </authorList>
    </citation>
    <scope>NUCLEOTIDE SEQUENCE [LARGE SCALE GENOMIC DNA]</scope>
    <source>
        <strain evidence="5 6">CGMCC 1.10190</strain>
    </source>
</reference>
<evidence type="ECO:0000313" key="5">
    <source>
        <dbReference type="EMBL" id="SHI27453.1"/>
    </source>
</evidence>
<dbReference type="InterPro" id="IPR032783">
    <property type="entry name" value="AraC_lig"/>
</dbReference>